<keyword evidence="3" id="KW-1185">Reference proteome</keyword>
<reference evidence="2 3" key="1">
    <citation type="submission" date="2023-08" db="EMBL/GenBank/DDBJ databases">
        <title>Black Yeasts Isolated from many extreme environments.</title>
        <authorList>
            <person name="Coleine C."/>
            <person name="Stajich J.E."/>
            <person name="Selbmann L."/>
        </authorList>
    </citation>
    <scope>NUCLEOTIDE SEQUENCE [LARGE SCALE GENOMIC DNA]</scope>
    <source>
        <strain evidence="2 3">CCFEE 6328</strain>
    </source>
</reference>
<sequence length="357" mass="39848">MSDLQTALAKPPPEQRDGKIQFDSLQPTIHIVPRKAGGVRYLVYVGHRVGSQAKEDLIWGQVKLNGNNFFVQFTRDVEVNLAEVELFAQPHMFARWVLYLSSQLGPRDPARLGKWQDKRDFVRNVVRLALEDCLGDAVVLTSGRYGSFSLRQINRGLRPPEIRNLIYNGPGIRPRYYHPSYSRNQLQPVTTKVKAGNKAAVRKRVGAAGEPTDKGSTNNNANTQAAGHEVEDHAVIVPNSNSVPPLAGSQDSRLESANLVADNTLVMAETERIIIRPAKEKAIDMIEQDVRDWYDGTIDEDTLEKSFQARLSDVRLARQMQETLLASKTAGNNARKRKADDINTEGSAERSKTPRSK</sequence>
<feature type="region of interest" description="Disordered" evidence="1">
    <location>
        <begin position="325"/>
        <end position="357"/>
    </location>
</feature>
<organism evidence="2 3">
    <name type="scientific">Exophiala sideris</name>
    <dbReference type="NCBI Taxonomy" id="1016849"/>
    <lineage>
        <taxon>Eukaryota</taxon>
        <taxon>Fungi</taxon>
        <taxon>Dikarya</taxon>
        <taxon>Ascomycota</taxon>
        <taxon>Pezizomycotina</taxon>
        <taxon>Eurotiomycetes</taxon>
        <taxon>Chaetothyriomycetidae</taxon>
        <taxon>Chaetothyriales</taxon>
        <taxon>Herpotrichiellaceae</taxon>
        <taxon>Exophiala</taxon>
    </lineage>
</organism>
<comment type="caution">
    <text evidence="2">The sequence shown here is derived from an EMBL/GenBank/DDBJ whole genome shotgun (WGS) entry which is preliminary data.</text>
</comment>
<feature type="compositionally biased region" description="Polar residues" evidence="1">
    <location>
        <begin position="214"/>
        <end position="223"/>
    </location>
</feature>
<evidence type="ECO:0000313" key="2">
    <source>
        <dbReference type="EMBL" id="KAK5059588.1"/>
    </source>
</evidence>
<feature type="region of interest" description="Disordered" evidence="1">
    <location>
        <begin position="191"/>
        <end position="223"/>
    </location>
</feature>
<evidence type="ECO:0000256" key="1">
    <source>
        <dbReference type="SAM" id="MobiDB-lite"/>
    </source>
</evidence>
<gene>
    <name evidence="2" type="ORF">LTR69_006177</name>
</gene>
<proteinExistence type="predicted"/>
<accession>A0ABR0JAE1</accession>
<dbReference type="EMBL" id="JAVRRF010000012">
    <property type="protein sequence ID" value="KAK5059588.1"/>
    <property type="molecule type" value="Genomic_DNA"/>
</dbReference>
<feature type="compositionally biased region" description="Basic and acidic residues" evidence="1">
    <location>
        <begin position="347"/>
        <end position="357"/>
    </location>
</feature>
<name>A0ABR0JAE1_9EURO</name>
<dbReference type="Proteomes" id="UP001345691">
    <property type="component" value="Unassembled WGS sequence"/>
</dbReference>
<evidence type="ECO:0000313" key="3">
    <source>
        <dbReference type="Proteomes" id="UP001345691"/>
    </source>
</evidence>
<protein>
    <submittedName>
        <fullName evidence="2">Uncharacterized protein</fullName>
    </submittedName>
</protein>